<geneLocation type="plasmid" evidence="2">
    <name>pC6.5d</name>
</geneLocation>
<reference evidence="2" key="1">
    <citation type="submission" date="2018-12" db="EMBL/GenBank/DDBJ databases">
        <title>Three Rhizobium rhizogenes strains isolated from the same crown gall tumor carry diverse plasmids.</title>
        <authorList>
            <person name="Pulawska J."/>
            <person name="Kuzmanovic N."/>
        </authorList>
    </citation>
    <scope>NUCLEOTIDE SEQUENCE</scope>
    <source>
        <strain evidence="2">C6.5</strain>
        <plasmid evidence="2">pC6.5d</plasmid>
    </source>
</reference>
<dbReference type="EMBL" id="MK318989">
    <property type="protein sequence ID" value="QCL10574.1"/>
    <property type="molecule type" value="Genomic_DNA"/>
</dbReference>
<sequence length="112" mass="12210">MELAPVVHVLAWFSLALVVLATVVPIGARQFSISTMNTESIFLFGLMGLLFVVAYPDNRRVIAIFCILAAAASESLLLIFPNRHLRVERLIIKLLGATVGLLAGGILMRILH</sequence>
<keyword evidence="1" id="KW-0472">Membrane</keyword>
<gene>
    <name evidence="2" type="ORF">pC6.5d_681</name>
</gene>
<name>A0A7S4ZUH0_RHIRH</name>
<protein>
    <submittedName>
        <fullName evidence="2">VanZ like family protein</fullName>
    </submittedName>
</protein>
<dbReference type="AlphaFoldDB" id="A0A7S4ZUH0"/>
<proteinExistence type="predicted"/>
<feature type="transmembrane region" description="Helical" evidence="1">
    <location>
        <begin position="40"/>
        <end position="56"/>
    </location>
</feature>
<organism evidence="2">
    <name type="scientific">Rhizobium rhizogenes</name>
    <name type="common">Agrobacterium rhizogenes</name>
    <dbReference type="NCBI Taxonomy" id="359"/>
    <lineage>
        <taxon>Bacteria</taxon>
        <taxon>Pseudomonadati</taxon>
        <taxon>Pseudomonadota</taxon>
        <taxon>Alphaproteobacteria</taxon>
        <taxon>Hyphomicrobiales</taxon>
        <taxon>Rhizobiaceae</taxon>
        <taxon>Rhizobium/Agrobacterium group</taxon>
        <taxon>Rhizobium</taxon>
    </lineage>
</organism>
<accession>A0A7S4ZUH0</accession>
<dbReference type="RefSeq" id="WP_200991945.1">
    <property type="nucleotide sequence ID" value="NZ_MK318989.1"/>
</dbReference>
<feature type="transmembrane region" description="Helical" evidence="1">
    <location>
        <begin position="6"/>
        <end position="28"/>
    </location>
</feature>
<feature type="transmembrane region" description="Helical" evidence="1">
    <location>
        <begin position="92"/>
        <end position="111"/>
    </location>
</feature>
<keyword evidence="1" id="KW-0812">Transmembrane</keyword>
<keyword evidence="2" id="KW-0614">Plasmid</keyword>
<evidence type="ECO:0000313" key="2">
    <source>
        <dbReference type="EMBL" id="QCL10574.1"/>
    </source>
</evidence>
<keyword evidence="1" id="KW-1133">Transmembrane helix</keyword>
<feature type="transmembrane region" description="Helical" evidence="1">
    <location>
        <begin position="62"/>
        <end position="80"/>
    </location>
</feature>
<evidence type="ECO:0000256" key="1">
    <source>
        <dbReference type="SAM" id="Phobius"/>
    </source>
</evidence>